<gene>
    <name evidence="2" type="ORF">LTRI10_LOCUS15798</name>
</gene>
<dbReference type="EMBL" id="OZ034816">
    <property type="protein sequence ID" value="CAL1373894.1"/>
    <property type="molecule type" value="Genomic_DNA"/>
</dbReference>
<evidence type="ECO:0000256" key="1">
    <source>
        <dbReference type="SAM" id="MobiDB-lite"/>
    </source>
</evidence>
<sequence>MINSGLQSNKQHPPKPLTESPNLKSPRRMAAKECEYLRSGIAAVIRGVVATASRLRGSDSSCGVISCRVVAVAAVAVDIVVKIVGFVPGSFVVRHDFEDEKSMAA</sequence>
<proteinExistence type="predicted"/>
<name>A0AAV2DLH2_9ROSI</name>
<keyword evidence="3" id="KW-1185">Reference proteome</keyword>
<organism evidence="2 3">
    <name type="scientific">Linum trigynum</name>
    <dbReference type="NCBI Taxonomy" id="586398"/>
    <lineage>
        <taxon>Eukaryota</taxon>
        <taxon>Viridiplantae</taxon>
        <taxon>Streptophyta</taxon>
        <taxon>Embryophyta</taxon>
        <taxon>Tracheophyta</taxon>
        <taxon>Spermatophyta</taxon>
        <taxon>Magnoliopsida</taxon>
        <taxon>eudicotyledons</taxon>
        <taxon>Gunneridae</taxon>
        <taxon>Pentapetalae</taxon>
        <taxon>rosids</taxon>
        <taxon>fabids</taxon>
        <taxon>Malpighiales</taxon>
        <taxon>Linaceae</taxon>
        <taxon>Linum</taxon>
    </lineage>
</organism>
<accession>A0AAV2DLH2</accession>
<feature type="region of interest" description="Disordered" evidence="1">
    <location>
        <begin position="1"/>
        <end position="28"/>
    </location>
</feature>
<evidence type="ECO:0000313" key="2">
    <source>
        <dbReference type="EMBL" id="CAL1373894.1"/>
    </source>
</evidence>
<reference evidence="2 3" key="1">
    <citation type="submission" date="2024-04" db="EMBL/GenBank/DDBJ databases">
        <authorList>
            <person name="Fracassetti M."/>
        </authorList>
    </citation>
    <scope>NUCLEOTIDE SEQUENCE [LARGE SCALE GENOMIC DNA]</scope>
</reference>
<feature type="compositionally biased region" description="Polar residues" evidence="1">
    <location>
        <begin position="1"/>
        <end position="11"/>
    </location>
</feature>
<protein>
    <submittedName>
        <fullName evidence="2">Uncharacterized protein</fullName>
    </submittedName>
</protein>
<evidence type="ECO:0000313" key="3">
    <source>
        <dbReference type="Proteomes" id="UP001497516"/>
    </source>
</evidence>
<dbReference type="Proteomes" id="UP001497516">
    <property type="component" value="Chromosome 3"/>
</dbReference>
<dbReference type="AlphaFoldDB" id="A0AAV2DLH2"/>